<evidence type="ECO:0000313" key="1">
    <source>
        <dbReference type="EMBL" id="CAG8453675.1"/>
    </source>
</evidence>
<name>A0ACA9K5H2_9GLOM</name>
<organism evidence="1 2">
    <name type="scientific">Scutellospora calospora</name>
    <dbReference type="NCBI Taxonomy" id="85575"/>
    <lineage>
        <taxon>Eukaryota</taxon>
        <taxon>Fungi</taxon>
        <taxon>Fungi incertae sedis</taxon>
        <taxon>Mucoromycota</taxon>
        <taxon>Glomeromycotina</taxon>
        <taxon>Glomeromycetes</taxon>
        <taxon>Diversisporales</taxon>
        <taxon>Gigasporaceae</taxon>
        <taxon>Scutellospora</taxon>
    </lineage>
</organism>
<proteinExistence type="predicted"/>
<evidence type="ECO:0000313" key="2">
    <source>
        <dbReference type="Proteomes" id="UP000789860"/>
    </source>
</evidence>
<protein>
    <submittedName>
        <fullName evidence="1">3372_t:CDS:1</fullName>
    </submittedName>
</protein>
<gene>
    <name evidence="1" type="ORF">SCALOS_LOCUS1303</name>
</gene>
<accession>A0ACA9K5H2</accession>
<keyword evidence="2" id="KW-1185">Reference proteome</keyword>
<dbReference type="Proteomes" id="UP000789860">
    <property type="component" value="Unassembled WGS sequence"/>
</dbReference>
<dbReference type="EMBL" id="CAJVPM010000868">
    <property type="protein sequence ID" value="CAG8453675.1"/>
    <property type="molecule type" value="Genomic_DNA"/>
</dbReference>
<sequence length="81" mass="9748">MALCLLTNIKTNFAQIKYCHQERNQLNICHQERNQLNIRHQERNQLNICHQEHTLIYIDYGLRANLKFNQKSNGLWLLKNS</sequence>
<reference evidence="1" key="1">
    <citation type="submission" date="2021-06" db="EMBL/GenBank/DDBJ databases">
        <authorList>
            <person name="Kallberg Y."/>
            <person name="Tangrot J."/>
            <person name="Rosling A."/>
        </authorList>
    </citation>
    <scope>NUCLEOTIDE SEQUENCE</scope>
    <source>
        <strain evidence="1">AU212A</strain>
    </source>
</reference>
<comment type="caution">
    <text evidence="1">The sequence shown here is derived from an EMBL/GenBank/DDBJ whole genome shotgun (WGS) entry which is preliminary data.</text>
</comment>